<keyword evidence="1" id="KW-0175">Coiled coil</keyword>
<feature type="coiled-coil region" evidence="1">
    <location>
        <begin position="19"/>
        <end position="60"/>
    </location>
</feature>
<accession>A0A4Y7PIJ8</accession>
<name>A0A4Y7PIJ8_9AGAM</name>
<reference evidence="2 3" key="1">
    <citation type="submission" date="2018-06" db="EMBL/GenBank/DDBJ databases">
        <title>A transcriptomic atlas of mushroom development highlights an independent origin of complex multicellularity.</title>
        <authorList>
            <consortium name="DOE Joint Genome Institute"/>
            <person name="Krizsan K."/>
            <person name="Almasi E."/>
            <person name="Merenyi Z."/>
            <person name="Sahu N."/>
            <person name="Viragh M."/>
            <person name="Koszo T."/>
            <person name="Mondo S."/>
            <person name="Kiss B."/>
            <person name="Balint B."/>
            <person name="Kues U."/>
            <person name="Barry K."/>
            <person name="Hegedus J.C."/>
            <person name="Henrissat B."/>
            <person name="Johnson J."/>
            <person name="Lipzen A."/>
            <person name="Ohm R."/>
            <person name="Nagy I."/>
            <person name="Pangilinan J."/>
            <person name="Yan J."/>
            <person name="Xiong Y."/>
            <person name="Grigoriev I.V."/>
            <person name="Hibbett D.S."/>
            <person name="Nagy L.G."/>
        </authorList>
    </citation>
    <scope>NUCLEOTIDE SEQUENCE [LARGE SCALE GENOMIC DNA]</scope>
    <source>
        <strain evidence="2 3">SZMC22713</strain>
    </source>
</reference>
<dbReference type="EMBL" id="ML170285">
    <property type="protein sequence ID" value="TDL15207.1"/>
    <property type="molecule type" value="Genomic_DNA"/>
</dbReference>
<evidence type="ECO:0000256" key="1">
    <source>
        <dbReference type="SAM" id="Coils"/>
    </source>
</evidence>
<dbReference type="VEuPathDB" id="FungiDB:BD410DRAFT_809097"/>
<evidence type="ECO:0000313" key="3">
    <source>
        <dbReference type="Proteomes" id="UP000294933"/>
    </source>
</evidence>
<evidence type="ECO:0000313" key="2">
    <source>
        <dbReference type="EMBL" id="TDL15207.1"/>
    </source>
</evidence>
<dbReference type="AlphaFoldDB" id="A0A4Y7PIJ8"/>
<dbReference type="Proteomes" id="UP000294933">
    <property type="component" value="Unassembled WGS sequence"/>
</dbReference>
<sequence>MAVSQDEFERLHSSHCAEQARLTKEMQSLHEELDEAKVALDQLSDEKKLLESKHREALADWNSVVRASSPLKTVKESGYEHHTEEAYRQIDVKSIEIMELQAVQARLRSSIQQHLSEIMDLKKERDGLYSDIQTNLDEMKDLKKDRDALNSKFRETLDETTKLTDELAELRFNRENNEQNLDEIEVLKGELAELQSIVQQRADQIEELTAKQSAQFNAEDSIGWAAATRVHAGVQASVTRVDIKVQATPLMTDISVQTTAAQVDGETRSNSHGSGFDAALVLWRPKVATDAVSKRYYPVIIADREGGTAAGSF</sequence>
<protein>
    <submittedName>
        <fullName evidence="2">Uncharacterized protein</fullName>
    </submittedName>
</protein>
<proteinExistence type="predicted"/>
<feature type="coiled-coil region" evidence="1">
    <location>
        <begin position="104"/>
        <end position="211"/>
    </location>
</feature>
<gene>
    <name evidence="2" type="ORF">BD410DRAFT_809097</name>
</gene>
<keyword evidence="3" id="KW-1185">Reference proteome</keyword>
<organism evidence="2 3">
    <name type="scientific">Rickenella mellea</name>
    <dbReference type="NCBI Taxonomy" id="50990"/>
    <lineage>
        <taxon>Eukaryota</taxon>
        <taxon>Fungi</taxon>
        <taxon>Dikarya</taxon>
        <taxon>Basidiomycota</taxon>
        <taxon>Agaricomycotina</taxon>
        <taxon>Agaricomycetes</taxon>
        <taxon>Hymenochaetales</taxon>
        <taxon>Rickenellaceae</taxon>
        <taxon>Rickenella</taxon>
    </lineage>
</organism>